<dbReference type="PANTHER" id="PTHR21497:SF24">
    <property type="entry name" value="E3 UBIQUITIN-PROTEIN LIGASE UBR1"/>
    <property type="match status" value="1"/>
</dbReference>
<evidence type="ECO:0000256" key="3">
    <source>
        <dbReference type="ARBA" id="ARBA00022679"/>
    </source>
</evidence>
<feature type="domain" description="UBR-type" evidence="12">
    <location>
        <begin position="39"/>
        <end position="110"/>
    </location>
</feature>
<dbReference type="EMBL" id="JAEHOD010000116">
    <property type="protein sequence ID" value="KAG2425430.1"/>
    <property type="molecule type" value="Genomic_DNA"/>
</dbReference>
<feature type="region of interest" description="Disordered" evidence="11">
    <location>
        <begin position="197"/>
        <end position="250"/>
    </location>
</feature>
<comment type="similarity">
    <text evidence="8 10">Belongs to the E3 ubiquitin-protein ligase UBR1-like family.</text>
</comment>
<keyword evidence="7 10" id="KW-0862">Zinc</keyword>
<keyword evidence="4 10" id="KW-0479">Metal-binding</keyword>
<keyword evidence="3 10" id="KW-0808">Transferase</keyword>
<protein>
    <recommendedName>
        <fullName evidence="10">E3 ubiquitin-protein ligase</fullName>
        <ecNumber evidence="10">2.3.2.27</ecNumber>
    </recommendedName>
</protein>
<dbReference type="EC" id="2.3.2.27" evidence="10"/>
<dbReference type="GO" id="GO:0008270">
    <property type="term" value="F:zinc ion binding"/>
    <property type="evidence" value="ECO:0007669"/>
    <property type="project" value="UniProtKB-UniRule"/>
</dbReference>
<evidence type="ECO:0000256" key="8">
    <source>
        <dbReference type="ARBA" id="ARBA00046341"/>
    </source>
</evidence>
<comment type="caution">
    <text evidence="13">The sequence shown here is derived from an EMBL/GenBank/DDBJ whole genome shotgun (WGS) entry which is preliminary data.</text>
</comment>
<evidence type="ECO:0000313" key="14">
    <source>
        <dbReference type="Proteomes" id="UP000613740"/>
    </source>
</evidence>
<evidence type="ECO:0000256" key="7">
    <source>
        <dbReference type="ARBA" id="ARBA00022833"/>
    </source>
</evidence>
<dbReference type="SMART" id="SM00396">
    <property type="entry name" value="ZnF_UBR1"/>
    <property type="match status" value="1"/>
</dbReference>
<dbReference type="OrthoDB" id="26387at2759"/>
<dbReference type="FunFam" id="2.10.110.30:FF:000002">
    <property type="entry name" value="Putative e3 ubiquitin-protein ligase ubr3"/>
    <property type="match status" value="1"/>
</dbReference>
<evidence type="ECO:0000256" key="9">
    <source>
        <dbReference type="PROSITE-ProRule" id="PRU00508"/>
    </source>
</evidence>
<dbReference type="GO" id="GO:0071596">
    <property type="term" value="P:ubiquitin-dependent protein catabolic process via the N-end rule pathway"/>
    <property type="evidence" value="ECO:0007669"/>
    <property type="project" value="UniProtKB-UniRule"/>
</dbReference>
<dbReference type="InterPro" id="IPR003126">
    <property type="entry name" value="Znf_UBR"/>
</dbReference>
<keyword evidence="6 10" id="KW-0833">Ubl conjugation pathway</keyword>
<comment type="function">
    <text evidence="10">Ubiquitin ligase protein which is a component of the N-end rule pathway. Recognizes and binds to proteins bearing specific N-terminal residues that are destabilizing according to the N-end rule, leading to their ubiquitination and subsequent degradation.</text>
</comment>
<sequence length="514" mass="52141">MSSMNKWIQECEAALCACLGAGSFPQLLAALAPCEGSAGQCTALWSAGALAYRCRTCQLTPSAAICVACFRAGGHDSHDWVQYRSQSGGCCDCGDTTAWRARGCCPAHKPGRRAPAGLETLLPPQPQRAVVRGVVAAAAARLTECLETLCAGNKQPPSRQRLEAEAEEAVELMAWLLRLAGAAPPLRRLLCDLLCAPLPPPPPPPRLQQQQPQQQQPPPQQQQQPQQQQPPPPPQQQQQPGSEQRDEHMKDVAGAGEAVAAAAAAAAVVGGSGGGPGLGVGPGRPAGGYVPPALLAGCYEQEAAEALGRLTRRGPPPPLQPGALPAQDTQLRRWVLALRWLPAEPLQQLTSLLLLLLYEPAFKEATALHLMESYTPIMSTIAGLAPPPAATAATATAGGGGAAAAAGGGGGGGVAVDALGEGGAGGGGGGGGQGGGGQGGWTGGRGGKHPLCSVLDRLVVQVFNCEHVTARLVREHGVLHAHLDALAYLTAAFVDELAALTSAAAASAAAGGAD</sequence>
<dbReference type="PANTHER" id="PTHR21497">
    <property type="entry name" value="UBIQUITIN LIGASE E3 ALPHA-RELATED"/>
    <property type="match status" value="1"/>
</dbReference>
<keyword evidence="14" id="KW-1185">Reference proteome</keyword>
<proteinExistence type="inferred from homology"/>
<keyword evidence="5 10" id="KW-0863">Zinc-finger</keyword>
<dbReference type="CDD" id="cd19673">
    <property type="entry name" value="UBR-box_UBR3"/>
    <property type="match status" value="1"/>
</dbReference>
<feature type="compositionally biased region" description="Pro residues" evidence="11">
    <location>
        <begin position="197"/>
        <end position="206"/>
    </location>
</feature>
<feature type="zinc finger region" description="UBR-type" evidence="9">
    <location>
        <begin position="39"/>
        <end position="110"/>
    </location>
</feature>
<dbReference type="Proteomes" id="UP000613740">
    <property type="component" value="Unassembled WGS sequence"/>
</dbReference>
<dbReference type="GO" id="GO:0016567">
    <property type="term" value="P:protein ubiquitination"/>
    <property type="evidence" value="ECO:0007669"/>
    <property type="project" value="UniProtKB-UniRule"/>
</dbReference>
<dbReference type="Gene3D" id="2.10.110.30">
    <property type="match status" value="1"/>
</dbReference>
<comment type="catalytic activity">
    <reaction evidence="1 10">
        <text>S-ubiquitinyl-[E2 ubiquitin-conjugating enzyme]-L-cysteine + [acceptor protein]-L-lysine = [E2 ubiquitin-conjugating enzyme]-L-cysteine + N(6)-ubiquitinyl-[acceptor protein]-L-lysine.</text>
        <dbReference type="EC" id="2.3.2.27"/>
    </reaction>
</comment>
<accession>A0A835SRF7</accession>
<dbReference type="PROSITE" id="PS51157">
    <property type="entry name" value="ZF_UBR"/>
    <property type="match status" value="1"/>
</dbReference>
<evidence type="ECO:0000313" key="13">
    <source>
        <dbReference type="EMBL" id="KAG2425430.1"/>
    </source>
</evidence>
<evidence type="ECO:0000256" key="10">
    <source>
        <dbReference type="RuleBase" id="RU366018"/>
    </source>
</evidence>
<dbReference type="UniPathway" id="UPA00143"/>
<reference evidence="13" key="1">
    <citation type="journal article" date="2020" name="bioRxiv">
        <title>Comparative genomics of Chlamydomonas.</title>
        <authorList>
            <person name="Craig R.J."/>
            <person name="Hasan A.R."/>
            <person name="Ness R.W."/>
            <person name="Keightley P.D."/>
        </authorList>
    </citation>
    <scope>NUCLEOTIDE SEQUENCE</scope>
    <source>
        <strain evidence="13">CCAP 11/173</strain>
    </source>
</reference>
<dbReference type="Pfam" id="PF02207">
    <property type="entry name" value="zf-UBR"/>
    <property type="match status" value="1"/>
</dbReference>
<evidence type="ECO:0000256" key="1">
    <source>
        <dbReference type="ARBA" id="ARBA00000900"/>
    </source>
</evidence>
<dbReference type="GO" id="GO:0061630">
    <property type="term" value="F:ubiquitin protein ligase activity"/>
    <property type="evidence" value="ECO:0007669"/>
    <property type="project" value="UniProtKB-UniRule"/>
</dbReference>
<comment type="pathway">
    <text evidence="2 10">Protein modification; protein ubiquitination.</text>
</comment>
<evidence type="ECO:0000256" key="5">
    <source>
        <dbReference type="ARBA" id="ARBA00022771"/>
    </source>
</evidence>
<evidence type="ECO:0000256" key="4">
    <source>
        <dbReference type="ARBA" id="ARBA00022723"/>
    </source>
</evidence>
<dbReference type="GO" id="GO:0000151">
    <property type="term" value="C:ubiquitin ligase complex"/>
    <property type="evidence" value="ECO:0007669"/>
    <property type="project" value="TreeGrafter"/>
</dbReference>
<name>A0A835SRF7_9CHLO</name>
<feature type="non-terminal residue" evidence="13">
    <location>
        <position position="514"/>
    </location>
</feature>
<organism evidence="13 14">
    <name type="scientific">Chlamydomonas schloesseri</name>
    <dbReference type="NCBI Taxonomy" id="2026947"/>
    <lineage>
        <taxon>Eukaryota</taxon>
        <taxon>Viridiplantae</taxon>
        <taxon>Chlorophyta</taxon>
        <taxon>core chlorophytes</taxon>
        <taxon>Chlorophyceae</taxon>
        <taxon>CS clade</taxon>
        <taxon>Chlamydomonadales</taxon>
        <taxon>Chlamydomonadaceae</taxon>
        <taxon>Chlamydomonas</taxon>
    </lineage>
</organism>
<dbReference type="GO" id="GO:0005737">
    <property type="term" value="C:cytoplasm"/>
    <property type="evidence" value="ECO:0007669"/>
    <property type="project" value="TreeGrafter"/>
</dbReference>
<evidence type="ECO:0000256" key="11">
    <source>
        <dbReference type="SAM" id="MobiDB-lite"/>
    </source>
</evidence>
<evidence type="ECO:0000256" key="2">
    <source>
        <dbReference type="ARBA" id="ARBA00004906"/>
    </source>
</evidence>
<dbReference type="InterPro" id="IPR039164">
    <property type="entry name" value="UBR1-like"/>
</dbReference>
<dbReference type="AlphaFoldDB" id="A0A835SRF7"/>
<evidence type="ECO:0000259" key="12">
    <source>
        <dbReference type="PROSITE" id="PS51157"/>
    </source>
</evidence>
<gene>
    <name evidence="13" type="ORF">HYH02_015036</name>
</gene>
<evidence type="ECO:0000256" key="6">
    <source>
        <dbReference type="ARBA" id="ARBA00022786"/>
    </source>
</evidence>